<proteinExistence type="predicted"/>
<reference evidence="1 2" key="1">
    <citation type="journal article" date="2021" name="Commun. Biol.">
        <title>The genome of Shorea leprosula (Dipterocarpaceae) highlights the ecological relevance of drought in aseasonal tropical rainforests.</title>
        <authorList>
            <person name="Ng K.K.S."/>
            <person name="Kobayashi M.J."/>
            <person name="Fawcett J.A."/>
            <person name="Hatakeyama M."/>
            <person name="Paape T."/>
            <person name="Ng C.H."/>
            <person name="Ang C.C."/>
            <person name="Tnah L.H."/>
            <person name="Lee C.T."/>
            <person name="Nishiyama T."/>
            <person name="Sese J."/>
            <person name="O'Brien M.J."/>
            <person name="Copetti D."/>
            <person name="Mohd Noor M.I."/>
            <person name="Ong R.C."/>
            <person name="Putra M."/>
            <person name="Sireger I.Z."/>
            <person name="Indrioko S."/>
            <person name="Kosugi Y."/>
            <person name="Izuno A."/>
            <person name="Isagi Y."/>
            <person name="Lee S.L."/>
            <person name="Shimizu K.K."/>
        </authorList>
    </citation>
    <scope>NUCLEOTIDE SEQUENCE [LARGE SCALE GENOMIC DNA]</scope>
    <source>
        <strain evidence="1">214</strain>
    </source>
</reference>
<name>A0AAV5LDA8_9ROSI</name>
<comment type="caution">
    <text evidence="1">The sequence shown here is derived from an EMBL/GenBank/DDBJ whole genome shotgun (WGS) entry which is preliminary data.</text>
</comment>
<keyword evidence="2" id="KW-1185">Reference proteome</keyword>
<organism evidence="1 2">
    <name type="scientific">Rubroshorea leprosula</name>
    <dbReference type="NCBI Taxonomy" id="152421"/>
    <lineage>
        <taxon>Eukaryota</taxon>
        <taxon>Viridiplantae</taxon>
        <taxon>Streptophyta</taxon>
        <taxon>Embryophyta</taxon>
        <taxon>Tracheophyta</taxon>
        <taxon>Spermatophyta</taxon>
        <taxon>Magnoliopsida</taxon>
        <taxon>eudicotyledons</taxon>
        <taxon>Gunneridae</taxon>
        <taxon>Pentapetalae</taxon>
        <taxon>rosids</taxon>
        <taxon>malvids</taxon>
        <taxon>Malvales</taxon>
        <taxon>Dipterocarpaceae</taxon>
        <taxon>Rubroshorea</taxon>
    </lineage>
</organism>
<evidence type="ECO:0000313" key="1">
    <source>
        <dbReference type="EMBL" id="GKV35256.1"/>
    </source>
</evidence>
<gene>
    <name evidence="1" type="ORF">SLEP1_g43557</name>
</gene>
<dbReference type="Proteomes" id="UP001054252">
    <property type="component" value="Unassembled WGS sequence"/>
</dbReference>
<protein>
    <submittedName>
        <fullName evidence="1">Uncharacterized protein</fullName>
    </submittedName>
</protein>
<dbReference type="EMBL" id="BPVZ01000110">
    <property type="protein sequence ID" value="GKV35256.1"/>
    <property type="molecule type" value="Genomic_DNA"/>
</dbReference>
<accession>A0AAV5LDA8</accession>
<sequence>MAINGSHIEEGRDFVGETGCMLQGKDGIQASKGALVEFGNKGLKETGRDGNKVESIWR</sequence>
<evidence type="ECO:0000313" key="2">
    <source>
        <dbReference type="Proteomes" id="UP001054252"/>
    </source>
</evidence>
<dbReference type="AlphaFoldDB" id="A0AAV5LDA8"/>